<dbReference type="InterPro" id="IPR006501">
    <property type="entry name" value="Pectinesterase_inhib_dom"/>
</dbReference>
<evidence type="ECO:0000313" key="4">
    <source>
        <dbReference type="EMBL" id="KAF2308266.1"/>
    </source>
</evidence>
<evidence type="ECO:0000259" key="3">
    <source>
        <dbReference type="SMART" id="SM00856"/>
    </source>
</evidence>
<dbReference type="Gene3D" id="1.20.140.40">
    <property type="entry name" value="Invertase/pectin methylesterase inhibitor family protein"/>
    <property type="match status" value="1"/>
</dbReference>
<dbReference type="CDD" id="cd15800">
    <property type="entry name" value="PMEI-like_2"/>
    <property type="match status" value="1"/>
</dbReference>
<dbReference type="Pfam" id="PF04043">
    <property type="entry name" value="PMEI"/>
    <property type="match status" value="1"/>
</dbReference>
<reference evidence="4 5" key="1">
    <citation type="journal article" date="2020" name="Mol. Plant">
        <title>The Chromosome-Based Rubber Tree Genome Provides New Insights into Spurge Genome Evolution and Rubber Biosynthesis.</title>
        <authorList>
            <person name="Liu J."/>
            <person name="Shi C."/>
            <person name="Shi C.C."/>
            <person name="Li W."/>
            <person name="Zhang Q.J."/>
            <person name="Zhang Y."/>
            <person name="Li K."/>
            <person name="Lu H.F."/>
            <person name="Shi C."/>
            <person name="Zhu S.T."/>
            <person name="Xiao Z.Y."/>
            <person name="Nan H."/>
            <person name="Yue Y."/>
            <person name="Zhu X.G."/>
            <person name="Wu Y."/>
            <person name="Hong X.N."/>
            <person name="Fan G.Y."/>
            <person name="Tong Y."/>
            <person name="Zhang D."/>
            <person name="Mao C.L."/>
            <person name="Liu Y.L."/>
            <person name="Hao S.J."/>
            <person name="Liu W.Q."/>
            <person name="Lv M.Q."/>
            <person name="Zhang H.B."/>
            <person name="Liu Y."/>
            <person name="Hu-Tang G.R."/>
            <person name="Wang J.P."/>
            <person name="Wang J.H."/>
            <person name="Sun Y.H."/>
            <person name="Ni S.B."/>
            <person name="Chen W.B."/>
            <person name="Zhang X.C."/>
            <person name="Jiao Y.N."/>
            <person name="Eichler E.E."/>
            <person name="Li G.H."/>
            <person name="Liu X."/>
            <person name="Gao L.Z."/>
        </authorList>
    </citation>
    <scope>NUCLEOTIDE SEQUENCE [LARGE SCALE GENOMIC DNA]</scope>
    <source>
        <strain evidence="5">cv. GT1</strain>
        <tissue evidence="4">Leaf</tissue>
    </source>
</reference>
<dbReference type="NCBIfam" id="TIGR01614">
    <property type="entry name" value="PME_inhib"/>
    <property type="match status" value="1"/>
</dbReference>
<dbReference type="EMBL" id="JAAGAX010000008">
    <property type="protein sequence ID" value="KAF2308266.1"/>
    <property type="molecule type" value="Genomic_DNA"/>
</dbReference>
<dbReference type="AlphaFoldDB" id="A0A6A6M7N6"/>
<name>A0A6A6M7N6_HEVBR</name>
<evidence type="ECO:0000256" key="1">
    <source>
        <dbReference type="ARBA" id="ARBA00022729"/>
    </source>
</evidence>
<dbReference type="SMART" id="SM00856">
    <property type="entry name" value="PMEI"/>
    <property type="match status" value="1"/>
</dbReference>
<accession>A0A6A6M7N6</accession>
<keyword evidence="1" id="KW-0732">Signal</keyword>
<dbReference type="PANTHER" id="PTHR31080:SF68">
    <property type="entry name" value="PLANT INVERTASE_PECTIN METHYLESTERASE INHIBITOR SUPERFAMILY PROTEIN"/>
    <property type="match status" value="1"/>
</dbReference>
<dbReference type="PANTHER" id="PTHR31080">
    <property type="entry name" value="PECTINESTERASE INHIBITOR-LIKE"/>
    <property type="match status" value="1"/>
</dbReference>
<evidence type="ECO:0000313" key="5">
    <source>
        <dbReference type="Proteomes" id="UP000467840"/>
    </source>
</evidence>
<gene>
    <name evidence="4" type="ORF">GH714_039869</name>
</gene>
<comment type="similarity">
    <text evidence="2">Belongs to the PMEI family.</text>
</comment>
<dbReference type="InterPro" id="IPR051955">
    <property type="entry name" value="PME_Inhibitor"/>
</dbReference>
<organism evidence="4 5">
    <name type="scientific">Hevea brasiliensis</name>
    <name type="common">Para rubber tree</name>
    <name type="synonym">Siphonia brasiliensis</name>
    <dbReference type="NCBI Taxonomy" id="3981"/>
    <lineage>
        <taxon>Eukaryota</taxon>
        <taxon>Viridiplantae</taxon>
        <taxon>Streptophyta</taxon>
        <taxon>Embryophyta</taxon>
        <taxon>Tracheophyta</taxon>
        <taxon>Spermatophyta</taxon>
        <taxon>Magnoliopsida</taxon>
        <taxon>eudicotyledons</taxon>
        <taxon>Gunneridae</taxon>
        <taxon>Pentapetalae</taxon>
        <taxon>rosids</taxon>
        <taxon>fabids</taxon>
        <taxon>Malpighiales</taxon>
        <taxon>Euphorbiaceae</taxon>
        <taxon>Crotonoideae</taxon>
        <taxon>Micrandreae</taxon>
        <taxon>Hevea</taxon>
    </lineage>
</organism>
<feature type="domain" description="Pectinesterase inhibitor" evidence="3">
    <location>
        <begin position="68"/>
        <end position="167"/>
    </location>
</feature>
<evidence type="ECO:0000256" key="2">
    <source>
        <dbReference type="ARBA" id="ARBA00038471"/>
    </source>
</evidence>
<sequence length="167" mass="18185">MLLSFAQGTLSQLRSSAPLPSPRTHPFENELPISHISAPIPSAEIPSKTTFSMRRLLTRMLKQFRSSNHQARLLKSNFTDTVSVLQMAINATVQQTKLAISATEKLATASNTPDETASTLSDCKQNYEDALDDLQSAQDAIPENDIGTINTMLSAAITEYGTCNDDV</sequence>
<dbReference type="SUPFAM" id="SSF101148">
    <property type="entry name" value="Plant invertase/pectin methylesterase inhibitor"/>
    <property type="match status" value="1"/>
</dbReference>
<dbReference type="GO" id="GO:0004857">
    <property type="term" value="F:enzyme inhibitor activity"/>
    <property type="evidence" value="ECO:0007669"/>
    <property type="project" value="InterPro"/>
</dbReference>
<dbReference type="InterPro" id="IPR035513">
    <property type="entry name" value="Invertase/methylesterase_inhib"/>
</dbReference>
<comment type="caution">
    <text evidence="4">The sequence shown here is derived from an EMBL/GenBank/DDBJ whole genome shotgun (WGS) entry which is preliminary data.</text>
</comment>
<keyword evidence="5" id="KW-1185">Reference proteome</keyword>
<proteinExistence type="inferred from homology"/>
<protein>
    <recommendedName>
        <fullName evidence="3">Pectinesterase inhibitor domain-containing protein</fullName>
    </recommendedName>
</protein>
<dbReference type="Proteomes" id="UP000467840">
    <property type="component" value="Chromosome 9"/>
</dbReference>